<evidence type="ECO:0000313" key="6">
    <source>
        <dbReference type="Proteomes" id="UP001152755"/>
    </source>
</evidence>
<feature type="domain" description="Amidase" evidence="4">
    <location>
        <begin position="28"/>
        <end position="450"/>
    </location>
</feature>
<dbReference type="InterPro" id="IPR020556">
    <property type="entry name" value="Amidase_CS"/>
</dbReference>
<dbReference type="PANTHER" id="PTHR11895:SF7">
    <property type="entry name" value="GLUTAMYL-TRNA(GLN) AMIDOTRANSFERASE SUBUNIT A, MITOCHONDRIAL"/>
    <property type="match status" value="1"/>
</dbReference>
<dbReference type="InterPro" id="IPR000120">
    <property type="entry name" value="Amidase"/>
</dbReference>
<dbReference type="Pfam" id="PF01425">
    <property type="entry name" value="Amidase"/>
    <property type="match status" value="1"/>
</dbReference>
<dbReference type="GO" id="GO:0004040">
    <property type="term" value="F:amidase activity"/>
    <property type="evidence" value="ECO:0007669"/>
    <property type="project" value="UniProtKB-EC"/>
</dbReference>
<dbReference type="InterPro" id="IPR023631">
    <property type="entry name" value="Amidase_dom"/>
</dbReference>
<organism evidence="5 6">
    <name type="scientific">Speluncibacter jeojiensis</name>
    <dbReference type="NCBI Taxonomy" id="2710754"/>
    <lineage>
        <taxon>Bacteria</taxon>
        <taxon>Bacillati</taxon>
        <taxon>Actinomycetota</taxon>
        <taxon>Actinomycetes</taxon>
        <taxon>Mycobacteriales</taxon>
        <taxon>Speluncibacteraceae</taxon>
        <taxon>Speluncibacter</taxon>
    </lineage>
</organism>
<dbReference type="NCBIfam" id="NF004717">
    <property type="entry name" value="PRK06061.1"/>
    <property type="match status" value="1"/>
</dbReference>
<dbReference type="SUPFAM" id="SSF75304">
    <property type="entry name" value="Amidase signature (AS) enzymes"/>
    <property type="match status" value="1"/>
</dbReference>
<dbReference type="InterPro" id="IPR036928">
    <property type="entry name" value="AS_sf"/>
</dbReference>
<keyword evidence="5" id="KW-0378">Hydrolase</keyword>
<dbReference type="RefSeq" id="WP_277834256.1">
    <property type="nucleotide sequence ID" value="NZ_JAAIVF010000006.1"/>
</dbReference>
<proteinExistence type="inferred from homology"/>
<evidence type="ECO:0000313" key="5">
    <source>
        <dbReference type="EMBL" id="MDG3013304.1"/>
    </source>
</evidence>
<reference evidence="5" key="1">
    <citation type="submission" date="2022-08" db="EMBL/GenBank/DDBJ databases">
        <title>Genome analysis of Corynebacteriales strain.</title>
        <authorList>
            <person name="Lee S.D."/>
        </authorList>
    </citation>
    <scope>NUCLEOTIDE SEQUENCE</scope>
    <source>
        <strain evidence="5">D3-21</strain>
    </source>
</reference>
<dbReference type="AlphaFoldDB" id="A0A9X4LXX8"/>
<evidence type="ECO:0000256" key="2">
    <source>
        <dbReference type="ARBA" id="ARBA00009199"/>
    </source>
</evidence>
<gene>
    <name evidence="5" type="ORF">NVS88_01885</name>
</gene>
<comment type="catalytic activity">
    <reaction evidence="1">
        <text>a monocarboxylic acid amide + H2O = a monocarboxylate + NH4(+)</text>
        <dbReference type="Rhea" id="RHEA:12020"/>
        <dbReference type="ChEBI" id="CHEBI:15377"/>
        <dbReference type="ChEBI" id="CHEBI:28938"/>
        <dbReference type="ChEBI" id="CHEBI:35757"/>
        <dbReference type="ChEBI" id="CHEBI:83628"/>
        <dbReference type="EC" id="3.5.1.4"/>
    </reaction>
</comment>
<comment type="similarity">
    <text evidence="2">Belongs to the amidase family.</text>
</comment>
<dbReference type="Gene3D" id="3.90.1300.10">
    <property type="entry name" value="Amidase signature (AS) domain"/>
    <property type="match status" value="1"/>
</dbReference>
<dbReference type="PROSITE" id="PS00571">
    <property type="entry name" value="AMIDASES"/>
    <property type="match status" value="1"/>
</dbReference>
<name>A0A9X4LXX8_9ACTN</name>
<dbReference type="EMBL" id="JANRHA010000001">
    <property type="protein sequence ID" value="MDG3013304.1"/>
    <property type="molecule type" value="Genomic_DNA"/>
</dbReference>
<evidence type="ECO:0000259" key="4">
    <source>
        <dbReference type="Pfam" id="PF01425"/>
    </source>
</evidence>
<keyword evidence="6" id="KW-1185">Reference proteome</keyword>
<dbReference type="EC" id="3.5.1.4" evidence="3"/>
<sequence>MTTVPTERCDTLADQVEALNSGTVTSSELVGRAIEAIEASRPTLNAFRSVRRDAALAEAADADRRLAQGQRLPLLGVPIAIKDDTDLEGEPTAFGCPADGLAPAPADSEMVRRLRAAGAVIVGKTNAPELGQWPITGGAAFGHTRNPWHRGRTPGGSSGGSAAVVAAGIVPAAIGSDGAGSVRIPASWTNLVGIKPQRGRIPTFPDPEAFHGLTVFGPLARTVADAALLLDTLSGRHPGDLHQPPPVSTAEWVGRDPGRLRIGLSLDIPFTATPTTLDPQVRRAVEAVARTLTALGHDVVVDNPRYGTLFGLNFLPRSMAGLEDWRRRFPDPSLLDHRTLENARNGRVLHGLPLAAARKAEPHLRRRIGKVFDRVDVVLAPVTATGPLRVDAIDGLSNWATDKVITAACPYTWPWNVLGWPSVAVPAGFTADGLPVGAQLMGNANSETLLVCLAAQLESELRWDLHTPEHWW</sequence>
<protein>
    <recommendedName>
        <fullName evidence="3">amidase</fullName>
        <ecNumber evidence="3">3.5.1.4</ecNumber>
    </recommendedName>
</protein>
<evidence type="ECO:0000256" key="3">
    <source>
        <dbReference type="ARBA" id="ARBA00012922"/>
    </source>
</evidence>
<comment type="caution">
    <text evidence="5">The sequence shown here is derived from an EMBL/GenBank/DDBJ whole genome shotgun (WGS) entry which is preliminary data.</text>
</comment>
<dbReference type="PANTHER" id="PTHR11895">
    <property type="entry name" value="TRANSAMIDASE"/>
    <property type="match status" value="1"/>
</dbReference>
<accession>A0A9X4LXX8</accession>
<dbReference type="Proteomes" id="UP001152755">
    <property type="component" value="Unassembled WGS sequence"/>
</dbReference>
<evidence type="ECO:0000256" key="1">
    <source>
        <dbReference type="ARBA" id="ARBA00001311"/>
    </source>
</evidence>